<dbReference type="GO" id="GO:0016491">
    <property type="term" value="F:oxidoreductase activity"/>
    <property type="evidence" value="ECO:0007669"/>
    <property type="project" value="InterPro"/>
</dbReference>
<dbReference type="Proteomes" id="UP000051254">
    <property type="component" value="Unassembled WGS sequence"/>
</dbReference>
<comment type="caution">
    <text evidence="2">The sequence shown here is derived from an EMBL/GenBank/DDBJ whole genome shotgun (WGS) entry which is preliminary data.</text>
</comment>
<dbReference type="PANTHER" id="PTHR47354:SF5">
    <property type="entry name" value="PROTEIN RFBI"/>
    <property type="match status" value="1"/>
</dbReference>
<accession>A0A0R0BE24</accession>
<evidence type="ECO:0000313" key="2">
    <source>
        <dbReference type="EMBL" id="KRG55581.1"/>
    </source>
</evidence>
<dbReference type="InterPro" id="IPR008333">
    <property type="entry name" value="Cbr1-like_FAD-bd_dom"/>
</dbReference>
<dbReference type="PATRIC" id="fig|266128.3.peg.1431"/>
<name>A0A0R0BE24_9GAMM</name>
<evidence type="ECO:0000259" key="1">
    <source>
        <dbReference type="PROSITE" id="PS51384"/>
    </source>
</evidence>
<proteinExistence type="predicted"/>
<gene>
    <name evidence="2" type="ORF">ABB25_11835</name>
</gene>
<dbReference type="PANTHER" id="PTHR47354">
    <property type="entry name" value="NADH OXIDOREDUCTASE HCR"/>
    <property type="match status" value="1"/>
</dbReference>
<dbReference type="SUPFAM" id="SSF63380">
    <property type="entry name" value="Riboflavin synthase domain-like"/>
    <property type="match status" value="1"/>
</dbReference>
<dbReference type="InterPro" id="IPR001433">
    <property type="entry name" value="OxRdtase_FAD/NAD-bd"/>
</dbReference>
<dbReference type="Pfam" id="PF00175">
    <property type="entry name" value="NAD_binding_1"/>
    <property type="match status" value="1"/>
</dbReference>
<dbReference type="PROSITE" id="PS51384">
    <property type="entry name" value="FAD_FR"/>
    <property type="match status" value="1"/>
</dbReference>
<dbReference type="InterPro" id="IPR050415">
    <property type="entry name" value="MRET"/>
</dbReference>
<dbReference type="InterPro" id="IPR039261">
    <property type="entry name" value="FNR_nucleotide-bd"/>
</dbReference>
<dbReference type="Pfam" id="PF00970">
    <property type="entry name" value="FAD_binding_6"/>
    <property type="match status" value="1"/>
</dbReference>
<dbReference type="InterPro" id="IPR017938">
    <property type="entry name" value="Riboflavin_synthase-like_b-brl"/>
</dbReference>
<sequence>MFAVSSAFDIVLSAREQVAPGLLRLRFARADGQPLAHQAGQFIQLHLADAQGTLQRRSYSLANRSDQPLPGNQFEFAISLVPGGLAAGLLSTLPIGASVPASGPLGRFCLNPGDSNRRYLLLATGTGVSPYRAMLPALIERMQQGLEVVLLHGARTADELPYAGEFLALAAAQPRFVYLPCVSRQWPVDLPAACQGHVQEQLARLNPDPAHDIAYLCGNPAMIDAGFALLRAAGFGMPRLRREKYLSLSGQAAGA</sequence>
<organism evidence="2 3">
    <name type="scientific">Stenotrophomonas koreensis</name>
    <dbReference type="NCBI Taxonomy" id="266128"/>
    <lineage>
        <taxon>Bacteria</taxon>
        <taxon>Pseudomonadati</taxon>
        <taxon>Pseudomonadota</taxon>
        <taxon>Gammaproteobacteria</taxon>
        <taxon>Lysobacterales</taxon>
        <taxon>Lysobacteraceae</taxon>
        <taxon>Stenotrophomonas</taxon>
    </lineage>
</organism>
<keyword evidence="3" id="KW-1185">Reference proteome</keyword>
<dbReference type="InterPro" id="IPR017927">
    <property type="entry name" value="FAD-bd_FR_type"/>
</dbReference>
<dbReference type="AlphaFoldDB" id="A0A0R0BE24"/>
<dbReference type="SUPFAM" id="SSF52343">
    <property type="entry name" value="Ferredoxin reductase-like, C-terminal NADP-linked domain"/>
    <property type="match status" value="1"/>
</dbReference>
<dbReference type="Gene3D" id="3.40.50.80">
    <property type="entry name" value="Nucleotide-binding domain of ferredoxin-NADP reductase (FNR) module"/>
    <property type="match status" value="1"/>
</dbReference>
<dbReference type="PRINTS" id="PR00410">
    <property type="entry name" value="PHEHYDRXLASE"/>
</dbReference>
<evidence type="ECO:0000313" key="3">
    <source>
        <dbReference type="Proteomes" id="UP000051254"/>
    </source>
</evidence>
<dbReference type="EMBL" id="LDJH01000024">
    <property type="protein sequence ID" value="KRG55581.1"/>
    <property type="molecule type" value="Genomic_DNA"/>
</dbReference>
<reference evidence="2 3" key="1">
    <citation type="submission" date="2015-05" db="EMBL/GenBank/DDBJ databases">
        <title>Genome sequencing and analysis of members of genus Stenotrophomonas.</title>
        <authorList>
            <person name="Patil P.P."/>
            <person name="Midha S."/>
            <person name="Patil P.B."/>
        </authorList>
    </citation>
    <scope>NUCLEOTIDE SEQUENCE [LARGE SCALE GENOMIC DNA]</scope>
    <source>
        <strain evidence="2 3">DSM 17805</strain>
    </source>
</reference>
<protein>
    <recommendedName>
        <fullName evidence="1">FAD-binding FR-type domain-containing protein</fullName>
    </recommendedName>
</protein>
<feature type="domain" description="FAD-binding FR-type" evidence="1">
    <location>
        <begin position="5"/>
        <end position="111"/>
    </location>
</feature>
<dbReference type="STRING" id="266128.ABB25_11835"/>
<dbReference type="Gene3D" id="2.40.30.10">
    <property type="entry name" value="Translation factors"/>
    <property type="match status" value="1"/>
</dbReference>